<accession>A0ABP1FND6</accession>
<feature type="transmembrane region" description="Helical" evidence="6">
    <location>
        <begin position="44"/>
        <end position="63"/>
    </location>
</feature>
<evidence type="ECO:0000256" key="1">
    <source>
        <dbReference type="ARBA" id="ARBA00004141"/>
    </source>
</evidence>
<keyword evidence="9" id="KW-1185">Reference proteome</keyword>
<evidence type="ECO:0000313" key="8">
    <source>
        <dbReference type="EMBL" id="CAL5220431.1"/>
    </source>
</evidence>
<evidence type="ECO:0000256" key="5">
    <source>
        <dbReference type="ARBA" id="ARBA00023136"/>
    </source>
</evidence>
<dbReference type="PANTHER" id="PTHR11730:SF60">
    <property type="entry name" value="RH50, ISOFORM D"/>
    <property type="match status" value="1"/>
</dbReference>
<comment type="subcellular location">
    <subcellularLocation>
        <location evidence="1">Membrane</location>
        <topology evidence="1">Multi-pass membrane protein</topology>
    </subcellularLocation>
</comment>
<dbReference type="Pfam" id="PF00909">
    <property type="entry name" value="Ammonium_transp"/>
    <property type="match status" value="1"/>
</dbReference>
<feature type="transmembrane region" description="Helical" evidence="6">
    <location>
        <begin position="282"/>
        <end position="305"/>
    </location>
</feature>
<protein>
    <submittedName>
        <fullName evidence="8">G2445 protein</fullName>
    </submittedName>
</protein>
<keyword evidence="3 6" id="KW-0812">Transmembrane</keyword>
<feature type="transmembrane region" description="Helical" evidence="6">
    <location>
        <begin position="317"/>
        <end position="337"/>
    </location>
</feature>
<feature type="transmembrane region" description="Helical" evidence="6">
    <location>
        <begin position="184"/>
        <end position="206"/>
    </location>
</feature>
<evidence type="ECO:0000256" key="3">
    <source>
        <dbReference type="ARBA" id="ARBA00022692"/>
    </source>
</evidence>
<feature type="transmembrane region" description="Helical" evidence="6">
    <location>
        <begin position="242"/>
        <end position="262"/>
    </location>
</feature>
<feature type="transmembrane region" description="Helical" evidence="6">
    <location>
        <begin position="122"/>
        <end position="143"/>
    </location>
</feature>
<dbReference type="EMBL" id="CAXHTA020000003">
    <property type="protein sequence ID" value="CAL5220431.1"/>
    <property type="molecule type" value="Genomic_DNA"/>
</dbReference>
<evidence type="ECO:0000313" key="9">
    <source>
        <dbReference type="Proteomes" id="UP001497392"/>
    </source>
</evidence>
<dbReference type="InterPro" id="IPR024041">
    <property type="entry name" value="NH4_transpt_AmtB-like_dom"/>
</dbReference>
<dbReference type="Gene3D" id="1.10.3430.10">
    <property type="entry name" value="Ammonium transporter AmtB like domains"/>
    <property type="match status" value="1"/>
</dbReference>
<feature type="transmembrane region" description="Helical" evidence="6">
    <location>
        <begin position="376"/>
        <end position="396"/>
    </location>
</feature>
<dbReference type="PANTHER" id="PTHR11730">
    <property type="entry name" value="AMMONIUM TRANSPORTER"/>
    <property type="match status" value="1"/>
</dbReference>
<comment type="caution">
    <text evidence="8">The sequence shown here is derived from an EMBL/GenBank/DDBJ whole genome shotgun (WGS) entry which is preliminary data.</text>
</comment>
<feature type="transmembrane region" description="Helical" evidence="6">
    <location>
        <begin position="416"/>
        <end position="439"/>
    </location>
</feature>
<dbReference type="PRINTS" id="PR00342">
    <property type="entry name" value="RHESUSRHD"/>
</dbReference>
<reference evidence="8 9" key="1">
    <citation type="submission" date="2024-06" db="EMBL/GenBank/DDBJ databases">
        <authorList>
            <person name="Kraege A."/>
            <person name="Thomma B."/>
        </authorList>
    </citation>
    <scope>NUCLEOTIDE SEQUENCE [LARGE SCALE GENOMIC DNA]</scope>
</reference>
<feature type="transmembrane region" description="Helical" evidence="6">
    <location>
        <begin position="155"/>
        <end position="177"/>
    </location>
</feature>
<comment type="similarity">
    <text evidence="2">Belongs to the ammonium transporter (TC 2.A.49) family. Rh subfamily.</text>
</comment>
<evidence type="ECO:0000259" key="7">
    <source>
        <dbReference type="Pfam" id="PF00909"/>
    </source>
</evidence>
<organism evidence="8 9">
    <name type="scientific">Coccomyxa viridis</name>
    <dbReference type="NCBI Taxonomy" id="1274662"/>
    <lineage>
        <taxon>Eukaryota</taxon>
        <taxon>Viridiplantae</taxon>
        <taxon>Chlorophyta</taxon>
        <taxon>core chlorophytes</taxon>
        <taxon>Trebouxiophyceae</taxon>
        <taxon>Trebouxiophyceae incertae sedis</taxon>
        <taxon>Coccomyxaceae</taxon>
        <taxon>Coccomyxa</taxon>
    </lineage>
</organism>
<feature type="transmembrane region" description="Helical" evidence="6">
    <location>
        <begin position="212"/>
        <end position="230"/>
    </location>
</feature>
<sequence length="481" mass="50017">MGGTVSTPGEESATNGHVEETVDAAAEPLLGHHAAKPFDLRSTFSAPLAILTGVIIALFFVFVRRALPIPYFNAGDELAATDAHVSQYYMWYIHVAIMIYVGFGFLMTFLRRYSYSAVALNYLTSAVVMLEGIFFIGLVQQMVFGPKRSFIELDLPLLIDSAFAAGAAMISFGAVLGKVTPAQIVWLLVLQVPIYAFNAHLVLGALDIGGSITIHAFGAYYGLAAALVLAPPSSGGAHPKNGASYTSDVFAMVGTLFLWIFWPSFNGALASGQPGTLSPGPFQQFNCVVNTVVSLLGAAVAAFVASSAYHGKFDMVHIQNATLAGGVAIGSAANMMVSPGGALAVGVAAGILSTLGYAYIMPFLEAKIGLRDTCGVHNLHGMPGVLGGIVAAIVALTNPGANADVLKYAGKTQAAYQLAGLAANVGIALLGGTLAGLLAKYVNPGRQTLDSEDLFEDTLIWEEVEPEKGLSGGHETPAPTA</sequence>
<evidence type="ECO:0000256" key="4">
    <source>
        <dbReference type="ARBA" id="ARBA00022989"/>
    </source>
</evidence>
<keyword evidence="5 6" id="KW-0472">Membrane</keyword>
<dbReference type="InterPro" id="IPR029020">
    <property type="entry name" value="Ammonium/urea_transptr"/>
</dbReference>
<evidence type="ECO:0000256" key="6">
    <source>
        <dbReference type="SAM" id="Phobius"/>
    </source>
</evidence>
<dbReference type="InterPro" id="IPR002229">
    <property type="entry name" value="RhesusRHD"/>
</dbReference>
<feature type="domain" description="Ammonium transporter AmtB-like" evidence="7">
    <location>
        <begin position="69"/>
        <end position="441"/>
    </location>
</feature>
<dbReference type="Proteomes" id="UP001497392">
    <property type="component" value="Unassembled WGS sequence"/>
</dbReference>
<feature type="transmembrane region" description="Helical" evidence="6">
    <location>
        <begin position="343"/>
        <end position="364"/>
    </location>
</feature>
<dbReference type="SUPFAM" id="SSF111352">
    <property type="entry name" value="Ammonium transporter"/>
    <property type="match status" value="1"/>
</dbReference>
<proteinExistence type="inferred from homology"/>
<keyword evidence="4 6" id="KW-1133">Transmembrane helix</keyword>
<evidence type="ECO:0000256" key="2">
    <source>
        <dbReference type="ARBA" id="ARBA00011036"/>
    </source>
</evidence>
<gene>
    <name evidence="8" type="primary">g2445</name>
    <name evidence="8" type="ORF">VP750_LOCUS2090</name>
</gene>
<name>A0ABP1FND6_9CHLO</name>
<feature type="transmembrane region" description="Helical" evidence="6">
    <location>
        <begin position="89"/>
        <end position="110"/>
    </location>
</feature>